<feature type="region of interest" description="Disordered" evidence="2">
    <location>
        <begin position="164"/>
        <end position="257"/>
    </location>
</feature>
<evidence type="ECO:0000313" key="5">
    <source>
        <dbReference type="Proteomes" id="UP000324022"/>
    </source>
</evidence>
<keyword evidence="5" id="KW-1185">Reference proteome</keyword>
<feature type="domain" description="C2H2-type" evidence="3">
    <location>
        <begin position="260"/>
        <end position="283"/>
    </location>
</feature>
<dbReference type="AlphaFoldDB" id="A0A5C3EIP3"/>
<dbReference type="PROSITE" id="PS00028">
    <property type="entry name" value="ZINC_FINGER_C2H2_1"/>
    <property type="match status" value="1"/>
</dbReference>
<feature type="region of interest" description="Disordered" evidence="2">
    <location>
        <begin position="42"/>
        <end position="130"/>
    </location>
</feature>
<keyword evidence="1" id="KW-0479">Metal-binding</keyword>
<dbReference type="OrthoDB" id="2152896at2759"/>
<feature type="compositionally biased region" description="Acidic residues" evidence="2">
    <location>
        <begin position="441"/>
        <end position="458"/>
    </location>
</feature>
<feature type="compositionally biased region" description="Low complexity" evidence="2">
    <location>
        <begin position="377"/>
        <end position="390"/>
    </location>
</feature>
<proteinExistence type="predicted"/>
<feature type="compositionally biased region" description="Basic and acidic residues" evidence="2">
    <location>
        <begin position="408"/>
        <end position="421"/>
    </location>
</feature>
<keyword evidence="1" id="KW-0863">Zinc-finger</keyword>
<dbReference type="Proteomes" id="UP000324022">
    <property type="component" value="Unassembled WGS sequence"/>
</dbReference>
<name>A0A5C3EIP3_9BASI</name>
<reference evidence="4 5" key="1">
    <citation type="submission" date="2018-03" db="EMBL/GenBank/DDBJ databases">
        <authorList>
            <person name="Guldener U."/>
        </authorList>
    </citation>
    <scope>NUCLEOTIDE SEQUENCE [LARGE SCALE GENOMIC DNA]</scope>
    <source>
        <strain evidence="4 5">NBRC100155</strain>
    </source>
</reference>
<dbReference type="GO" id="GO:0008270">
    <property type="term" value="F:zinc ion binding"/>
    <property type="evidence" value="ECO:0007669"/>
    <property type="project" value="UniProtKB-KW"/>
</dbReference>
<dbReference type="PROSITE" id="PS50157">
    <property type="entry name" value="ZINC_FINGER_C2H2_2"/>
    <property type="match status" value="1"/>
</dbReference>
<dbReference type="InterPro" id="IPR013087">
    <property type="entry name" value="Znf_C2H2_type"/>
</dbReference>
<feature type="compositionally biased region" description="Low complexity" evidence="2">
    <location>
        <begin position="57"/>
        <end position="69"/>
    </location>
</feature>
<sequence>MSFSNSAGRFSESSGSTTTTTYTVASPVRRAYHEQPQAMTMTMPLSGLSPPSKGFFAPSSMPSSRSDASNNGVISSAVPSRGRRRESITGQMRRKATDTASAAGGGGASGLSMSRAATGGPASPNGRAIPMMARSPRMGAVEMGGLSTSFGAAAEALSLSSSITSNSTVAPGSFQAQSSAQPIKKEGRSQGHSHLGVECFGPSSLDSTMPMPSPGMMTTNSSVSGALDNGAKRDRRASVSSTGTVGDDDESKGGKHEQLHRCESCAKVYRHPSCLIKHRWEHTVYWKEASKFLMSKHQQVQLLEAAAILVGMDANARSLPEEKALWPAAVSPPSSGLLGSESINFETLMASKRRNTISSNASASPARGPTPGLVANDSSDGSTTSTYDPSMRSATMSPLASLGNMRLTESDGKHPRYRLDDSASGSASGSDRADRSGSAEMYDDEDVDDEDHLGDEGEERYGADAGGDVMANMEMDDVN</sequence>
<protein>
    <recommendedName>
        <fullName evidence="3">C2H2-type domain-containing protein</fullName>
    </recommendedName>
</protein>
<organism evidence="4 5">
    <name type="scientific">Ustilago trichophora</name>
    <dbReference type="NCBI Taxonomy" id="86804"/>
    <lineage>
        <taxon>Eukaryota</taxon>
        <taxon>Fungi</taxon>
        <taxon>Dikarya</taxon>
        <taxon>Basidiomycota</taxon>
        <taxon>Ustilaginomycotina</taxon>
        <taxon>Ustilaginomycetes</taxon>
        <taxon>Ustilaginales</taxon>
        <taxon>Ustilaginaceae</taxon>
        <taxon>Ustilago</taxon>
    </lineage>
</organism>
<dbReference type="EMBL" id="OOIN01000033">
    <property type="protein sequence ID" value="SPO30438.1"/>
    <property type="molecule type" value="Genomic_DNA"/>
</dbReference>
<evidence type="ECO:0000256" key="2">
    <source>
        <dbReference type="SAM" id="MobiDB-lite"/>
    </source>
</evidence>
<feature type="compositionally biased region" description="Low complexity" evidence="2">
    <location>
        <begin position="207"/>
        <end position="222"/>
    </location>
</feature>
<gene>
    <name evidence="4" type="ORF">UTRI_06368</name>
</gene>
<keyword evidence="1" id="KW-0862">Zinc</keyword>
<feature type="region of interest" description="Disordered" evidence="2">
    <location>
        <begin position="1"/>
        <end position="29"/>
    </location>
</feature>
<accession>A0A5C3EIP3</accession>
<evidence type="ECO:0000256" key="1">
    <source>
        <dbReference type="PROSITE-ProRule" id="PRU00042"/>
    </source>
</evidence>
<feature type="region of interest" description="Disordered" evidence="2">
    <location>
        <begin position="356"/>
        <end position="479"/>
    </location>
</feature>
<evidence type="ECO:0000313" key="4">
    <source>
        <dbReference type="EMBL" id="SPO30438.1"/>
    </source>
</evidence>
<evidence type="ECO:0000259" key="3">
    <source>
        <dbReference type="PROSITE" id="PS50157"/>
    </source>
</evidence>
<feature type="compositionally biased region" description="Low complexity" evidence="2">
    <location>
        <begin position="11"/>
        <end position="26"/>
    </location>
</feature>